<evidence type="ECO:0000259" key="3">
    <source>
        <dbReference type="Pfam" id="PF03432"/>
    </source>
</evidence>
<feature type="coiled-coil region" evidence="1">
    <location>
        <begin position="422"/>
        <end position="449"/>
    </location>
</feature>
<feature type="region of interest" description="Disordered" evidence="2">
    <location>
        <begin position="492"/>
        <end position="527"/>
    </location>
</feature>
<dbReference type="AlphaFoldDB" id="A0A269Z482"/>
<evidence type="ECO:0000313" key="5">
    <source>
        <dbReference type="Proteomes" id="UP000216867"/>
    </source>
</evidence>
<proteinExistence type="predicted"/>
<evidence type="ECO:0000256" key="2">
    <source>
        <dbReference type="SAM" id="MobiDB-lite"/>
    </source>
</evidence>
<dbReference type="RefSeq" id="WP_095376899.1">
    <property type="nucleotide sequence ID" value="NZ_NCWY01000028.1"/>
</dbReference>
<comment type="caution">
    <text evidence="4">The sequence shown here is derived from an EMBL/GenBank/DDBJ whole genome shotgun (WGS) entry which is preliminary data.</text>
</comment>
<dbReference type="EMBL" id="NCWY01000028">
    <property type="protein sequence ID" value="PAK92598.1"/>
    <property type="molecule type" value="Genomic_DNA"/>
</dbReference>
<organism evidence="4 5">
    <name type="scientific">Brevibacterium casei</name>
    <dbReference type="NCBI Taxonomy" id="33889"/>
    <lineage>
        <taxon>Bacteria</taxon>
        <taxon>Bacillati</taxon>
        <taxon>Actinomycetota</taxon>
        <taxon>Actinomycetes</taxon>
        <taxon>Micrococcales</taxon>
        <taxon>Brevibacteriaceae</taxon>
        <taxon>Brevibacterium</taxon>
    </lineage>
</organism>
<sequence>MAYVKMGQIKSTLGKALAYIARDDATQGGVFVSTNAPVIDPSDHNAVAAMMADTSERVGGAARRGAVLAHHVIQSFDPSETVDAETAHRVGVEFAESITGGEYEYMIATHVDKDHVHNHIIFNAVNMKTGRKFRCQRDTISRFRSVSDSLCLRAGLSVMPEPPKRTTGRSLADIYLVVKGESHKRFLQTEIDKAAQFSRSFDELEGQLRLAGIEVSRRQGSLSFRAEDQKRAVRDYRLGEAFTESAIMARLARQEVNRIDVDQSMIVHEDAHAVRVRVPGSRGQLTLTLARNQIVEHGRTMRAYIPAHGDHALADRRGRFVRHVSTTDLYQWFSQPKPDRTRVSSIGGIDLAQLTSWHKQLGQLHALEDRVNARLRWAPAGNIRVGLAAARERAAAVKVHYQAQLVAVTEALDDASVKPETLEGLAASLRNTERELSMLQRDVTALEALDEQRIDNHAHAAERSTPTEEREMTMRERVEHRAHQILQEQAAANDAEALALAEEEDRSHDEDLQPDAPAPLDDGRDIDPHADVRERVRAQAAEILARANRANAASGVEQAREDFATDRAEAEEDLHRDLVQGDGDGDVLNVSTNRIETRNEQRHSREDKPEQEMTLRERVEARAAEIYANQPKIDRNDDEGNRSWRR</sequence>
<feature type="region of interest" description="Disordered" evidence="2">
    <location>
        <begin position="450"/>
        <end position="477"/>
    </location>
</feature>
<feature type="compositionally biased region" description="Basic and acidic residues" evidence="2">
    <location>
        <begin position="632"/>
        <end position="646"/>
    </location>
</feature>
<feature type="region of interest" description="Disordered" evidence="2">
    <location>
        <begin position="579"/>
        <end position="646"/>
    </location>
</feature>
<protein>
    <recommendedName>
        <fullName evidence="3">MobA/VirD2-like nuclease domain-containing protein</fullName>
    </recommendedName>
</protein>
<dbReference type="Proteomes" id="UP000216867">
    <property type="component" value="Unassembled WGS sequence"/>
</dbReference>
<name>A0A269Z482_9MICO</name>
<keyword evidence="1" id="KW-0175">Coiled coil</keyword>
<accession>A0A269Z482</accession>
<evidence type="ECO:0000313" key="4">
    <source>
        <dbReference type="EMBL" id="PAK92598.1"/>
    </source>
</evidence>
<feature type="compositionally biased region" description="Basic and acidic residues" evidence="2">
    <location>
        <begin position="595"/>
        <end position="623"/>
    </location>
</feature>
<dbReference type="InterPro" id="IPR005094">
    <property type="entry name" value="Endonuclease_MobA/VirD2"/>
</dbReference>
<dbReference type="Pfam" id="PF03432">
    <property type="entry name" value="Relaxase"/>
    <property type="match status" value="1"/>
</dbReference>
<evidence type="ECO:0000256" key="1">
    <source>
        <dbReference type="SAM" id="Coils"/>
    </source>
</evidence>
<gene>
    <name evidence="4" type="ORF">B8X04_16940</name>
</gene>
<feature type="domain" description="MobA/VirD2-like nuclease" evidence="3">
    <location>
        <begin position="19"/>
        <end position="156"/>
    </location>
</feature>
<reference evidence="4 5" key="1">
    <citation type="submission" date="2017-04" db="EMBL/GenBank/DDBJ databases">
        <title>Kefir bacterial isolates.</title>
        <authorList>
            <person name="Kim Y."/>
            <person name="Blasche S."/>
            <person name="Patil K.R."/>
        </authorList>
    </citation>
    <scope>NUCLEOTIDE SEQUENCE [LARGE SCALE GENOMIC DNA]</scope>
    <source>
        <strain evidence="4 5">OG2</strain>
    </source>
</reference>